<reference evidence="7 8" key="1">
    <citation type="submission" date="2019-09" db="EMBL/GenBank/DDBJ databases">
        <title>Bird 10,000 Genomes (B10K) Project - Family phase.</title>
        <authorList>
            <person name="Zhang G."/>
        </authorList>
    </citation>
    <scope>NUCLEOTIDE SEQUENCE [LARGE SCALE GENOMIC DNA]</scope>
    <source>
        <strain evidence="7">B10K-DU-002-24</strain>
        <tissue evidence="7">Muscle</tissue>
    </source>
</reference>
<comment type="cofactor">
    <cofactor evidence="1">
        <name>Zn(2+)</name>
        <dbReference type="ChEBI" id="CHEBI:29105"/>
    </cofactor>
</comment>
<evidence type="ECO:0000313" key="8">
    <source>
        <dbReference type="Proteomes" id="UP000534407"/>
    </source>
</evidence>
<dbReference type="GO" id="GO:0005634">
    <property type="term" value="C:nucleus"/>
    <property type="evidence" value="ECO:0007669"/>
    <property type="project" value="TreeGrafter"/>
</dbReference>
<name>A0A7L1Q0H0_ORIOR</name>
<feature type="domain" description="CMP/dCMP-type deaminase" evidence="6">
    <location>
        <begin position="1"/>
        <end position="127"/>
    </location>
</feature>
<dbReference type="GO" id="GO:0003723">
    <property type="term" value="F:RNA binding"/>
    <property type="evidence" value="ECO:0007669"/>
    <property type="project" value="TreeGrafter"/>
</dbReference>
<dbReference type="Gene3D" id="3.40.140.10">
    <property type="entry name" value="Cytidine Deaminase, domain 2"/>
    <property type="match status" value="1"/>
</dbReference>
<dbReference type="AlphaFoldDB" id="A0A7L1Q0H0"/>
<evidence type="ECO:0000256" key="3">
    <source>
        <dbReference type="ARBA" id="ARBA00022723"/>
    </source>
</evidence>
<dbReference type="InterPro" id="IPR002125">
    <property type="entry name" value="CMP_dCMP_dom"/>
</dbReference>
<evidence type="ECO:0000259" key="6">
    <source>
        <dbReference type="PROSITE" id="PS51747"/>
    </source>
</evidence>
<gene>
    <name evidence="7" type="primary">Apobec1_1</name>
    <name evidence="7" type="ORF">ORIORI_R15817</name>
</gene>
<dbReference type="PANTHER" id="PTHR13857">
    <property type="entry name" value="MRNA EDITING ENZYME"/>
    <property type="match status" value="1"/>
</dbReference>
<evidence type="ECO:0000256" key="4">
    <source>
        <dbReference type="ARBA" id="ARBA00022801"/>
    </source>
</evidence>
<keyword evidence="3" id="KW-0479">Metal-binding</keyword>
<dbReference type="GO" id="GO:0005737">
    <property type="term" value="C:cytoplasm"/>
    <property type="evidence" value="ECO:0007669"/>
    <property type="project" value="TreeGrafter"/>
</dbReference>
<feature type="non-terminal residue" evidence="7">
    <location>
        <position position="1"/>
    </location>
</feature>
<evidence type="ECO:0000313" key="7">
    <source>
        <dbReference type="EMBL" id="NXO16008.1"/>
    </source>
</evidence>
<dbReference type="GO" id="GO:0008270">
    <property type="term" value="F:zinc ion binding"/>
    <property type="evidence" value="ECO:0007669"/>
    <property type="project" value="InterPro"/>
</dbReference>
<dbReference type="InterPro" id="IPR016193">
    <property type="entry name" value="Cytidine_deaminase-like"/>
</dbReference>
<dbReference type="PROSITE" id="PS51747">
    <property type="entry name" value="CYT_DCMP_DEAMINASES_2"/>
    <property type="match status" value="1"/>
</dbReference>
<dbReference type="Proteomes" id="UP000534407">
    <property type="component" value="Unassembled WGS sequence"/>
</dbReference>
<comment type="similarity">
    <text evidence="2">Belongs to the cytidine and deoxycytidylate deaminase family.</text>
</comment>
<organism evidence="7 8">
    <name type="scientific">Oriolus oriolus</name>
    <name type="common">Eurasian golden oriole</name>
    <name type="synonym">Coracias oriolus</name>
    <dbReference type="NCBI Taxonomy" id="181099"/>
    <lineage>
        <taxon>Eukaryota</taxon>
        <taxon>Metazoa</taxon>
        <taxon>Chordata</taxon>
        <taxon>Craniata</taxon>
        <taxon>Vertebrata</taxon>
        <taxon>Euteleostomi</taxon>
        <taxon>Archelosauria</taxon>
        <taxon>Archosauria</taxon>
        <taxon>Dinosauria</taxon>
        <taxon>Saurischia</taxon>
        <taxon>Theropoda</taxon>
        <taxon>Coelurosauria</taxon>
        <taxon>Aves</taxon>
        <taxon>Neognathae</taxon>
        <taxon>Neoaves</taxon>
        <taxon>Telluraves</taxon>
        <taxon>Australaves</taxon>
        <taxon>Passeriformes</taxon>
        <taxon>Corvoidea</taxon>
        <taxon>Corvidae</taxon>
        <taxon>Oriolus</taxon>
    </lineage>
</organism>
<accession>A0A7L1Q0H0</accession>
<evidence type="ECO:0000256" key="1">
    <source>
        <dbReference type="ARBA" id="ARBA00001947"/>
    </source>
</evidence>
<keyword evidence="4" id="KW-0378">Hydrolase</keyword>
<evidence type="ECO:0000256" key="2">
    <source>
        <dbReference type="ARBA" id="ARBA00006576"/>
    </source>
</evidence>
<dbReference type="InterPro" id="IPR016192">
    <property type="entry name" value="APOBEC/CMP_deaminase_Zn-bd"/>
</dbReference>
<proteinExistence type="inferred from homology"/>
<keyword evidence="8" id="KW-1185">Reference proteome</keyword>
<dbReference type="GO" id="GO:0016554">
    <property type="term" value="P:cytidine to uridine editing"/>
    <property type="evidence" value="ECO:0007669"/>
    <property type="project" value="TreeGrafter"/>
</dbReference>
<dbReference type="InterPro" id="IPR050610">
    <property type="entry name" value="APOBEC_Cyt_Deaminase"/>
</dbReference>
<dbReference type="PROSITE" id="PS00903">
    <property type="entry name" value="CYT_DCMP_DEAMINASES_1"/>
    <property type="match status" value="1"/>
</dbReference>
<dbReference type="PANTHER" id="PTHR13857:SF26">
    <property type="entry name" value="C-U-EDITING ENZYME APOBEC-1"/>
    <property type="match status" value="1"/>
</dbReference>
<dbReference type="SUPFAM" id="SSF53927">
    <property type="entry name" value="Cytidine deaminase-like"/>
    <property type="match status" value="1"/>
</dbReference>
<comment type="caution">
    <text evidence="7">The sequence shown here is derived from an EMBL/GenBank/DDBJ whole genome shotgun (WGS) entry which is preliminary data.</text>
</comment>
<dbReference type="EMBL" id="VXBT01010529">
    <property type="protein sequence ID" value="NXO16008.1"/>
    <property type="molecule type" value="Genomic_DNA"/>
</dbReference>
<feature type="non-terminal residue" evidence="7">
    <location>
        <position position="184"/>
    </location>
</feature>
<sequence length="184" mass="21976">VKLLFCCSMYISRWALREHFDPREYPQETYLLCELQWGRNGKGWIHWVRNDHDSRRHAEVCFLDEIFELRSFNVCNITWYLSWSPCEKCCDRIRDFLEMHPNVNIEIYVARIYGARSATARKGLRDLASLQGVNNLASISPDYIYCWDTFLQRDADYDFLFEDFESAIRRNCSMLEDILEVSTL</sequence>
<dbReference type="Pfam" id="PF18750">
    <property type="entry name" value="SNAD4"/>
    <property type="match status" value="1"/>
</dbReference>
<keyword evidence="5" id="KW-0862">Zinc</keyword>
<dbReference type="GO" id="GO:0004126">
    <property type="term" value="F:cytidine deaminase activity"/>
    <property type="evidence" value="ECO:0007669"/>
    <property type="project" value="TreeGrafter"/>
</dbReference>
<evidence type="ECO:0000256" key="5">
    <source>
        <dbReference type="ARBA" id="ARBA00022833"/>
    </source>
</evidence>
<protein>
    <submittedName>
        <fullName evidence="7">ABEC1 enzyme</fullName>
    </submittedName>
</protein>